<gene>
    <name evidence="4" type="ORF">DTL70_07370</name>
</gene>
<keyword evidence="5" id="KW-1185">Reference proteome</keyword>
<protein>
    <submittedName>
        <fullName evidence="4">Oxidoreductase</fullName>
    </submittedName>
</protein>
<dbReference type="EMBL" id="QOIN01000034">
    <property type="protein sequence ID" value="RCG26461.1"/>
    <property type="molecule type" value="Genomic_DNA"/>
</dbReference>
<dbReference type="InterPro" id="IPR036188">
    <property type="entry name" value="FAD/NAD-bd_sf"/>
</dbReference>
<dbReference type="InterPro" id="IPR012132">
    <property type="entry name" value="GMC_OxRdtase"/>
</dbReference>
<feature type="binding site" evidence="2">
    <location>
        <position position="85"/>
    </location>
    <ligand>
        <name>FAD</name>
        <dbReference type="ChEBI" id="CHEBI:57692"/>
    </ligand>
</feature>
<dbReference type="PIRSF" id="PIRSF000137">
    <property type="entry name" value="Alcohol_oxidase"/>
    <property type="match status" value="1"/>
</dbReference>
<dbReference type="InterPro" id="IPR007867">
    <property type="entry name" value="GMC_OxRtase_C"/>
</dbReference>
<sequence>MMSESAYDYVIVGGGTAGCVLAARLTEDPDCRVCVIEGGPSDVGDENVLRLRNWINLLETDYDYGYTTTEQPRGNSHIVHSRARVLGGCSSHNTLISFLPFPQDLDEWVAQGCAGWDPVTILPYRHRLKNTIVPVGEEDRNPIARDFVTAAAEALHVPVIEDFNRAPFPEGAGFFSLAYDPATNKRSSASVAYLHPVMDRPNLTLKLCTWAYKLESDAAGRLTRVAVRYEDGSTGTVHAERELLLCAGAIDTPRLLLLSGIGPADELRALGIDVRADLPGVGENLLDHPESVIVWETREPLPSNSAMDSDAGLFVRRDTGRSRPDLMWHFYQVPFTVNTERLGYPAVPHGVCMTPNVPRARSTGRMWLRSADPAAHPALDFRYFTDPEGHDERTLVDGLRLAREVAATAPLRDWLFREVAPGLDLVTDEELSEYGRRAAHTVYHPAGTCRMGAADDPWAVVDPELRLRGQEGVRVVDASVFPTMPSVNPMVTVLLAAERAADLLTGRPGPEPDGSER</sequence>
<proteinExistence type="inferred from homology"/>
<dbReference type="InterPro" id="IPR000172">
    <property type="entry name" value="GMC_OxRdtase_N"/>
</dbReference>
<dbReference type="PANTHER" id="PTHR11552:SF152">
    <property type="entry name" value="OXIDASE (CODA), PUTATIVE (AFU_ORTHOLOGUE AFUA_8G04090)-RELATED"/>
    <property type="match status" value="1"/>
</dbReference>
<comment type="similarity">
    <text evidence="1">Belongs to the GMC oxidoreductase family.</text>
</comment>
<dbReference type="Pfam" id="PF05199">
    <property type="entry name" value="GMC_oxred_C"/>
    <property type="match status" value="1"/>
</dbReference>
<accession>A0A367F872</accession>
<dbReference type="Proteomes" id="UP000252914">
    <property type="component" value="Unassembled WGS sequence"/>
</dbReference>
<dbReference type="SUPFAM" id="SSF54373">
    <property type="entry name" value="FAD-linked reductases, C-terminal domain"/>
    <property type="match status" value="1"/>
</dbReference>
<organism evidence="4 5">
    <name type="scientific">Streptomyces diacarni</name>
    <dbReference type="NCBI Taxonomy" id="2800381"/>
    <lineage>
        <taxon>Bacteria</taxon>
        <taxon>Bacillati</taxon>
        <taxon>Actinomycetota</taxon>
        <taxon>Actinomycetes</taxon>
        <taxon>Kitasatosporales</taxon>
        <taxon>Streptomycetaceae</taxon>
        <taxon>Streptomyces</taxon>
    </lineage>
</organism>
<name>A0A367F872_9ACTN</name>
<feature type="domain" description="Glucose-methanol-choline oxidoreductase N-terminal" evidence="3">
    <location>
        <begin position="248"/>
        <end position="262"/>
    </location>
</feature>
<dbReference type="PROSITE" id="PS00624">
    <property type="entry name" value="GMC_OXRED_2"/>
    <property type="match status" value="1"/>
</dbReference>
<evidence type="ECO:0000313" key="4">
    <source>
        <dbReference type="EMBL" id="RCG26461.1"/>
    </source>
</evidence>
<dbReference type="GO" id="GO:0050660">
    <property type="term" value="F:flavin adenine dinucleotide binding"/>
    <property type="evidence" value="ECO:0007669"/>
    <property type="project" value="InterPro"/>
</dbReference>
<keyword evidence="2" id="KW-0285">Flavoprotein</keyword>
<dbReference type="Pfam" id="PF00732">
    <property type="entry name" value="GMC_oxred_N"/>
    <property type="match status" value="1"/>
</dbReference>
<comment type="cofactor">
    <cofactor evidence="2">
        <name>FAD</name>
        <dbReference type="ChEBI" id="CHEBI:57692"/>
    </cofactor>
</comment>
<dbReference type="SUPFAM" id="SSF51905">
    <property type="entry name" value="FAD/NAD(P)-binding domain"/>
    <property type="match status" value="1"/>
</dbReference>
<dbReference type="AlphaFoldDB" id="A0A367F872"/>
<reference evidence="4 5" key="1">
    <citation type="submission" date="2018-06" db="EMBL/GenBank/DDBJ databases">
        <title>Streptomyces reniochalinae sp. nov. and Streptomyces diacarnus sp. nov. from marine sponges.</title>
        <authorList>
            <person name="Li L."/>
        </authorList>
    </citation>
    <scope>NUCLEOTIDE SEQUENCE [LARGE SCALE GENOMIC DNA]</scope>
    <source>
        <strain evidence="4 5">LHW51701</strain>
    </source>
</reference>
<keyword evidence="2" id="KW-0274">FAD</keyword>
<evidence type="ECO:0000259" key="3">
    <source>
        <dbReference type="PROSITE" id="PS00624"/>
    </source>
</evidence>
<evidence type="ECO:0000313" key="5">
    <source>
        <dbReference type="Proteomes" id="UP000252914"/>
    </source>
</evidence>
<dbReference type="Gene3D" id="3.50.50.60">
    <property type="entry name" value="FAD/NAD(P)-binding domain"/>
    <property type="match status" value="1"/>
</dbReference>
<dbReference type="PANTHER" id="PTHR11552">
    <property type="entry name" value="GLUCOSE-METHANOL-CHOLINE GMC OXIDOREDUCTASE"/>
    <property type="match status" value="1"/>
</dbReference>
<comment type="caution">
    <text evidence="4">The sequence shown here is derived from an EMBL/GenBank/DDBJ whole genome shotgun (WGS) entry which is preliminary data.</text>
</comment>
<evidence type="ECO:0000256" key="2">
    <source>
        <dbReference type="PIRSR" id="PIRSR000137-2"/>
    </source>
</evidence>
<dbReference type="GO" id="GO:0016614">
    <property type="term" value="F:oxidoreductase activity, acting on CH-OH group of donors"/>
    <property type="evidence" value="ECO:0007669"/>
    <property type="project" value="InterPro"/>
</dbReference>
<evidence type="ECO:0000256" key="1">
    <source>
        <dbReference type="ARBA" id="ARBA00010790"/>
    </source>
</evidence>
<dbReference type="Gene3D" id="3.30.410.40">
    <property type="match status" value="1"/>
</dbReference>